<dbReference type="EMBL" id="JACGWJ010000434">
    <property type="protein sequence ID" value="KAL0292413.1"/>
    <property type="molecule type" value="Genomic_DNA"/>
</dbReference>
<gene>
    <name evidence="5" type="ORF">Sradi_6990000</name>
</gene>
<sequence>AEINQLLNLIINTFYSNKEIFLRELISNASDALDKIRFENLTDKSKLDAQT</sequence>
<evidence type="ECO:0000256" key="3">
    <source>
        <dbReference type="ARBA" id="ARBA00022840"/>
    </source>
</evidence>
<dbReference type="GO" id="GO:0005524">
    <property type="term" value="F:ATP binding"/>
    <property type="evidence" value="ECO:0007669"/>
    <property type="project" value="UniProtKB-KW"/>
</dbReference>
<dbReference type="GO" id="GO:0016887">
    <property type="term" value="F:ATP hydrolysis activity"/>
    <property type="evidence" value="ECO:0007669"/>
    <property type="project" value="InterPro"/>
</dbReference>
<protein>
    <submittedName>
        <fullName evidence="5">Heat shock protein 83</fullName>
    </submittedName>
</protein>
<proteinExistence type="inferred from homology"/>
<feature type="non-terminal residue" evidence="5">
    <location>
        <position position="1"/>
    </location>
</feature>
<evidence type="ECO:0000256" key="2">
    <source>
        <dbReference type="ARBA" id="ARBA00022741"/>
    </source>
</evidence>
<reference evidence="5" key="1">
    <citation type="submission" date="2020-06" db="EMBL/GenBank/DDBJ databases">
        <authorList>
            <person name="Li T."/>
            <person name="Hu X."/>
            <person name="Zhang T."/>
            <person name="Song X."/>
            <person name="Zhang H."/>
            <person name="Dai N."/>
            <person name="Sheng W."/>
            <person name="Hou X."/>
            <person name="Wei L."/>
        </authorList>
    </citation>
    <scope>NUCLEOTIDE SEQUENCE</scope>
    <source>
        <strain evidence="5">G02</strain>
        <tissue evidence="5">Leaf</tissue>
    </source>
</reference>
<dbReference type="InterPro" id="IPR036890">
    <property type="entry name" value="HATPase_C_sf"/>
</dbReference>
<dbReference type="PANTHER" id="PTHR11528">
    <property type="entry name" value="HEAT SHOCK PROTEIN 90 FAMILY MEMBER"/>
    <property type="match status" value="1"/>
</dbReference>
<comment type="caution">
    <text evidence="5">The sequence shown here is derived from an EMBL/GenBank/DDBJ whole genome shotgun (WGS) entry which is preliminary data.</text>
</comment>
<dbReference type="GO" id="GO:0051082">
    <property type="term" value="F:unfolded protein binding"/>
    <property type="evidence" value="ECO:0007669"/>
    <property type="project" value="InterPro"/>
</dbReference>
<keyword evidence="4" id="KW-0143">Chaperone</keyword>
<organism evidence="5">
    <name type="scientific">Sesamum radiatum</name>
    <name type="common">Black benniseed</name>
    <dbReference type="NCBI Taxonomy" id="300843"/>
    <lineage>
        <taxon>Eukaryota</taxon>
        <taxon>Viridiplantae</taxon>
        <taxon>Streptophyta</taxon>
        <taxon>Embryophyta</taxon>
        <taxon>Tracheophyta</taxon>
        <taxon>Spermatophyta</taxon>
        <taxon>Magnoliopsida</taxon>
        <taxon>eudicotyledons</taxon>
        <taxon>Gunneridae</taxon>
        <taxon>Pentapetalae</taxon>
        <taxon>asterids</taxon>
        <taxon>lamiids</taxon>
        <taxon>Lamiales</taxon>
        <taxon>Pedaliaceae</taxon>
        <taxon>Sesamum</taxon>
    </lineage>
</organism>
<dbReference type="AlphaFoldDB" id="A0AAW2JF18"/>
<dbReference type="SUPFAM" id="SSF55874">
    <property type="entry name" value="ATPase domain of HSP90 chaperone/DNA topoisomerase II/histidine kinase"/>
    <property type="match status" value="1"/>
</dbReference>
<dbReference type="InterPro" id="IPR001404">
    <property type="entry name" value="Hsp90_fam"/>
</dbReference>
<name>A0AAW2JF18_SESRA</name>
<keyword evidence="2" id="KW-0547">Nucleotide-binding</keyword>
<evidence type="ECO:0000256" key="4">
    <source>
        <dbReference type="ARBA" id="ARBA00023186"/>
    </source>
</evidence>
<dbReference type="Gene3D" id="3.30.565.10">
    <property type="entry name" value="Histidine kinase-like ATPase, C-terminal domain"/>
    <property type="match status" value="1"/>
</dbReference>
<accession>A0AAW2JF18</accession>
<dbReference type="GO" id="GO:0140662">
    <property type="term" value="F:ATP-dependent protein folding chaperone"/>
    <property type="evidence" value="ECO:0007669"/>
    <property type="project" value="InterPro"/>
</dbReference>
<dbReference type="PROSITE" id="PS00298">
    <property type="entry name" value="HSP90"/>
    <property type="match status" value="1"/>
</dbReference>
<evidence type="ECO:0000256" key="1">
    <source>
        <dbReference type="ARBA" id="ARBA00008239"/>
    </source>
</evidence>
<evidence type="ECO:0000313" key="5">
    <source>
        <dbReference type="EMBL" id="KAL0292413.1"/>
    </source>
</evidence>
<dbReference type="InterPro" id="IPR019805">
    <property type="entry name" value="Heat_shock_protein_90_CS"/>
</dbReference>
<keyword evidence="3" id="KW-0067">ATP-binding</keyword>
<comment type="similarity">
    <text evidence="1">Belongs to the heat shock protein 90 family.</text>
</comment>
<reference evidence="5" key="2">
    <citation type="journal article" date="2024" name="Plant">
        <title>Genomic evolution and insights into agronomic trait innovations of Sesamum species.</title>
        <authorList>
            <person name="Miao H."/>
            <person name="Wang L."/>
            <person name="Qu L."/>
            <person name="Liu H."/>
            <person name="Sun Y."/>
            <person name="Le M."/>
            <person name="Wang Q."/>
            <person name="Wei S."/>
            <person name="Zheng Y."/>
            <person name="Lin W."/>
            <person name="Duan Y."/>
            <person name="Cao H."/>
            <person name="Xiong S."/>
            <person name="Wang X."/>
            <person name="Wei L."/>
            <person name="Li C."/>
            <person name="Ma Q."/>
            <person name="Ju M."/>
            <person name="Zhao R."/>
            <person name="Li G."/>
            <person name="Mu C."/>
            <person name="Tian Q."/>
            <person name="Mei H."/>
            <person name="Zhang T."/>
            <person name="Gao T."/>
            <person name="Zhang H."/>
        </authorList>
    </citation>
    <scope>NUCLEOTIDE SEQUENCE</scope>
    <source>
        <strain evidence="5">G02</strain>
    </source>
</reference>
<keyword evidence="5" id="KW-0346">Stress response</keyword>